<keyword evidence="2" id="KW-1185">Reference proteome</keyword>
<gene>
    <name evidence="1" type="ORF">J4709_02980</name>
</gene>
<evidence type="ECO:0000313" key="1">
    <source>
        <dbReference type="EMBL" id="MBO2456554.1"/>
    </source>
</evidence>
<comment type="caution">
    <text evidence="1">The sequence shown here is derived from an EMBL/GenBank/DDBJ whole genome shotgun (WGS) entry which is preliminary data.</text>
</comment>
<accession>A0ABS3RII5</accession>
<dbReference type="Proteomes" id="UP000680206">
    <property type="component" value="Unassembled WGS sequence"/>
</dbReference>
<protein>
    <submittedName>
        <fullName evidence="1">Uncharacterized protein</fullName>
    </submittedName>
</protein>
<sequence>MIPAGGAQDARPAMAAGGGAYLPAAVCGGAYLPAAVCGGAYLPAAVCGPFWRVLRAYLARHRADGGQVAPDVAAALDVLRAAHLAHLVETTANEPVRADGPNIGASSATDSGPVRTGDLAARLGVTEQHARRLARRAGVTPVSRGLWAAQDAAALVAARRGRPRR</sequence>
<organism evidence="1 2">
    <name type="scientific">Actinomadura violacea</name>
    <dbReference type="NCBI Taxonomy" id="2819934"/>
    <lineage>
        <taxon>Bacteria</taxon>
        <taxon>Bacillati</taxon>
        <taxon>Actinomycetota</taxon>
        <taxon>Actinomycetes</taxon>
        <taxon>Streptosporangiales</taxon>
        <taxon>Thermomonosporaceae</taxon>
        <taxon>Actinomadura</taxon>
    </lineage>
</organism>
<proteinExistence type="predicted"/>
<name>A0ABS3RII5_9ACTN</name>
<evidence type="ECO:0000313" key="2">
    <source>
        <dbReference type="Proteomes" id="UP000680206"/>
    </source>
</evidence>
<dbReference type="RefSeq" id="WP_208236588.1">
    <property type="nucleotide sequence ID" value="NZ_JAGEPF010000002.1"/>
</dbReference>
<dbReference type="EMBL" id="JAGEPF010000002">
    <property type="protein sequence ID" value="MBO2456554.1"/>
    <property type="molecule type" value="Genomic_DNA"/>
</dbReference>
<reference evidence="1 2" key="1">
    <citation type="submission" date="2021-03" db="EMBL/GenBank/DDBJ databases">
        <title>Actinomadura violae sp. nov., isolated from lichen in Thailand.</title>
        <authorList>
            <person name="Kanchanasin P."/>
            <person name="Saeng-In P."/>
            <person name="Phongsopitanun W."/>
            <person name="Yuki M."/>
            <person name="Kudo T."/>
            <person name="Ohkuma M."/>
            <person name="Tanasupawat S."/>
        </authorList>
    </citation>
    <scope>NUCLEOTIDE SEQUENCE [LARGE SCALE GENOMIC DNA]</scope>
    <source>
        <strain evidence="1 2">LCR2-06</strain>
    </source>
</reference>